<feature type="region of interest" description="Disordered" evidence="1">
    <location>
        <begin position="1"/>
        <end position="21"/>
    </location>
</feature>
<accession>A0A4Y2RWH3</accession>
<proteinExistence type="predicted"/>
<reference evidence="2 3" key="1">
    <citation type="journal article" date="2019" name="Sci. Rep.">
        <title>Orb-weaving spider Araneus ventricosus genome elucidates the spidroin gene catalogue.</title>
        <authorList>
            <person name="Kono N."/>
            <person name="Nakamura H."/>
            <person name="Ohtoshi R."/>
            <person name="Moran D.A.P."/>
            <person name="Shinohara A."/>
            <person name="Yoshida Y."/>
            <person name="Fujiwara M."/>
            <person name="Mori M."/>
            <person name="Tomita M."/>
            <person name="Arakawa K."/>
        </authorList>
    </citation>
    <scope>NUCLEOTIDE SEQUENCE [LARGE SCALE GENOMIC DNA]</scope>
</reference>
<sequence length="100" mass="11077">MTAAAIARVPRPNSHHWPLPDPSQRSCVLSFEDGTKSPITVPNSRSENPLTYRLASQPRIRGAPPPGGVKLVGMRCVWTVVLHQHKLIENNFEFGKNALK</sequence>
<protein>
    <submittedName>
        <fullName evidence="2">Uncharacterized protein</fullName>
    </submittedName>
</protein>
<evidence type="ECO:0000256" key="1">
    <source>
        <dbReference type="SAM" id="MobiDB-lite"/>
    </source>
</evidence>
<gene>
    <name evidence="2" type="ORF">AVEN_35921_1</name>
</gene>
<keyword evidence="3" id="KW-1185">Reference proteome</keyword>
<dbReference type="AlphaFoldDB" id="A0A4Y2RWH3"/>
<organism evidence="2 3">
    <name type="scientific">Araneus ventricosus</name>
    <name type="common">Orbweaver spider</name>
    <name type="synonym">Epeira ventricosa</name>
    <dbReference type="NCBI Taxonomy" id="182803"/>
    <lineage>
        <taxon>Eukaryota</taxon>
        <taxon>Metazoa</taxon>
        <taxon>Ecdysozoa</taxon>
        <taxon>Arthropoda</taxon>
        <taxon>Chelicerata</taxon>
        <taxon>Arachnida</taxon>
        <taxon>Araneae</taxon>
        <taxon>Araneomorphae</taxon>
        <taxon>Entelegynae</taxon>
        <taxon>Araneoidea</taxon>
        <taxon>Araneidae</taxon>
        <taxon>Araneus</taxon>
    </lineage>
</organism>
<dbReference type="EMBL" id="BGPR01018595">
    <property type="protein sequence ID" value="GBN79589.1"/>
    <property type="molecule type" value="Genomic_DNA"/>
</dbReference>
<dbReference type="Proteomes" id="UP000499080">
    <property type="component" value="Unassembled WGS sequence"/>
</dbReference>
<name>A0A4Y2RWH3_ARAVE</name>
<evidence type="ECO:0000313" key="3">
    <source>
        <dbReference type="Proteomes" id="UP000499080"/>
    </source>
</evidence>
<comment type="caution">
    <text evidence="2">The sequence shown here is derived from an EMBL/GenBank/DDBJ whole genome shotgun (WGS) entry which is preliminary data.</text>
</comment>
<evidence type="ECO:0000313" key="2">
    <source>
        <dbReference type="EMBL" id="GBN79589.1"/>
    </source>
</evidence>